<feature type="domain" description="Peptidase S1" evidence="10">
    <location>
        <begin position="272"/>
        <end position="508"/>
    </location>
</feature>
<organism evidence="11 12">
    <name type="scientific">Myotis brandtii</name>
    <name type="common">Brandt's bat</name>
    <dbReference type="NCBI Taxonomy" id="109478"/>
    <lineage>
        <taxon>Eukaryota</taxon>
        <taxon>Metazoa</taxon>
        <taxon>Chordata</taxon>
        <taxon>Craniata</taxon>
        <taxon>Vertebrata</taxon>
        <taxon>Euteleostomi</taxon>
        <taxon>Mammalia</taxon>
        <taxon>Eutheria</taxon>
        <taxon>Laurasiatheria</taxon>
        <taxon>Chiroptera</taxon>
        <taxon>Yangochiroptera</taxon>
        <taxon>Vespertilionidae</taxon>
        <taxon>Myotis</taxon>
    </lineage>
</organism>
<sequence>MPRGILVAVLPILLWVVTASPRHLVPKVCGKPWWPEDKDVSRHWPWEVSLRVEDEHVCGGALIDHKWVLTAAHCIKGTKEYSVTLGTAQLKPTNPRMAVSIQVKDIIMHPKFWGRTFTIGDVALLQLHTPIVFSKYVQPICLPEPTFDLKVGMQCWVTGWSQAKLRYSANSTLTPELQEAEVFIMDNKRCDQIYRKESPIPHILPLILGDMICATNYGENLCNGDPGGPLACEVEDRWILAGLMSWEKACAKAQNPEPWFWGCGQTNLSCKMVKGKLVEAGKWPWQVSILFLGMYICSGSVIHHQWVLTAAHCLERSLDASKYSVIVGVQHLPANGTQLPLVRLVTHENFKDLISYDIALLKLKDPILWSPLVQPICLPTTKLVPPVGASCWAIVWGRPSVKVPPRPPYSLQEVSVKIIKSEICNQQYQFLFLKGQKKFIGKDMLCASLEWGADSCQVNSGSSLVCQVNKTWVQMGVESWSFSCKQHHFPNIYTSTSHFTQWIKQQITDVKFISRAHPAFLSPVLCAGYILLVSLGSLWLL</sequence>
<comment type="similarity">
    <text evidence="4">Belongs to the peptidase S1 family. CLIP subfamily.</text>
</comment>
<dbReference type="InterPro" id="IPR009003">
    <property type="entry name" value="Peptidase_S1_PA"/>
</dbReference>
<dbReference type="GO" id="GO:0006508">
    <property type="term" value="P:proteolysis"/>
    <property type="evidence" value="ECO:0007669"/>
    <property type="project" value="UniProtKB-KW"/>
</dbReference>
<keyword evidence="8" id="KW-1133">Transmembrane helix</keyword>
<dbReference type="InterPro" id="IPR001314">
    <property type="entry name" value="Peptidase_S1A"/>
</dbReference>
<protein>
    <recommendedName>
        <fullName evidence="7">tryptase</fullName>
        <ecNumber evidence="7">3.4.21.59</ecNumber>
    </recommendedName>
</protein>
<dbReference type="InterPro" id="IPR001254">
    <property type="entry name" value="Trypsin_dom"/>
</dbReference>
<keyword evidence="11" id="KW-0645">Protease</keyword>
<keyword evidence="2" id="KW-1015">Disulfide bond</keyword>
<evidence type="ECO:0000256" key="2">
    <source>
        <dbReference type="ARBA" id="ARBA00023157"/>
    </source>
</evidence>
<evidence type="ECO:0000256" key="6">
    <source>
        <dbReference type="ARBA" id="ARBA00054350"/>
    </source>
</evidence>
<dbReference type="Gene3D" id="2.40.10.10">
    <property type="entry name" value="Trypsin-like serine proteases"/>
    <property type="match status" value="3"/>
</dbReference>
<dbReference type="FunFam" id="2.40.10.10:FF:000105">
    <property type="entry name" value="Inactive serine protease 45"/>
    <property type="match status" value="1"/>
</dbReference>
<accession>S7MV98</accession>
<comment type="function">
    <text evidence="6">Tryptase is the major neutral protease present in mast cells and is secreted upon the coupled activation-degranulation response of this cell type.</text>
</comment>
<feature type="domain" description="Peptidase S1" evidence="10">
    <location>
        <begin position="28"/>
        <end position="256"/>
    </location>
</feature>
<proteinExistence type="inferred from homology"/>
<keyword evidence="8" id="KW-0812">Transmembrane</keyword>
<dbReference type="Proteomes" id="UP000052978">
    <property type="component" value="Unassembled WGS sequence"/>
</dbReference>
<dbReference type="SMART" id="SM00020">
    <property type="entry name" value="Tryp_SPc"/>
    <property type="match status" value="2"/>
</dbReference>
<comment type="subunit">
    <text evidence="1">Homotetramer.</text>
</comment>
<dbReference type="AlphaFoldDB" id="S7MV98"/>
<name>S7MV98_MYOBR</name>
<feature type="signal peptide" evidence="9">
    <location>
        <begin position="1"/>
        <end position="19"/>
    </location>
</feature>
<reference evidence="11 12" key="1">
    <citation type="journal article" date="2013" name="Nat. Commun.">
        <title>Genome analysis reveals insights into physiology and longevity of the Brandt's bat Myotis brandtii.</title>
        <authorList>
            <person name="Seim I."/>
            <person name="Fang X."/>
            <person name="Xiong Z."/>
            <person name="Lobanov A.V."/>
            <person name="Huang Z."/>
            <person name="Ma S."/>
            <person name="Feng Y."/>
            <person name="Turanov A.A."/>
            <person name="Zhu Y."/>
            <person name="Lenz T.L."/>
            <person name="Gerashchenko M.V."/>
            <person name="Fan D."/>
            <person name="Hee Yim S."/>
            <person name="Yao X."/>
            <person name="Jordan D."/>
            <person name="Xiong Y."/>
            <person name="Ma Y."/>
            <person name="Lyapunov A.N."/>
            <person name="Chen G."/>
            <person name="Kulakova O.I."/>
            <person name="Sun Y."/>
            <person name="Lee S.G."/>
            <person name="Bronson R.T."/>
            <person name="Moskalev A.A."/>
            <person name="Sunyaev S.R."/>
            <person name="Zhang G."/>
            <person name="Krogh A."/>
            <person name="Wang J."/>
            <person name="Gladyshev V.N."/>
        </authorList>
    </citation>
    <scope>NUCLEOTIDE SEQUENCE [LARGE SCALE GENOMIC DNA]</scope>
</reference>
<evidence type="ECO:0000256" key="4">
    <source>
        <dbReference type="ARBA" id="ARBA00024195"/>
    </source>
</evidence>
<dbReference type="GO" id="GO:0004252">
    <property type="term" value="F:serine-type endopeptidase activity"/>
    <property type="evidence" value="ECO:0007669"/>
    <property type="project" value="UniProtKB-EC"/>
</dbReference>
<dbReference type="PROSITE" id="PS00134">
    <property type="entry name" value="TRYPSIN_HIS"/>
    <property type="match status" value="1"/>
</dbReference>
<feature type="chain" id="PRO_5004543106" description="tryptase" evidence="9">
    <location>
        <begin position="20"/>
        <end position="541"/>
    </location>
</feature>
<gene>
    <name evidence="11" type="ORF">D623_10006849</name>
</gene>
<evidence type="ECO:0000256" key="8">
    <source>
        <dbReference type="SAM" id="Phobius"/>
    </source>
</evidence>
<dbReference type="FunFam" id="2.40.10.10:FF:000039">
    <property type="entry name" value="Brain-specific serine protease 4"/>
    <property type="match status" value="1"/>
</dbReference>
<dbReference type="InterPro" id="IPR018114">
    <property type="entry name" value="TRYPSIN_HIS"/>
</dbReference>
<evidence type="ECO:0000259" key="10">
    <source>
        <dbReference type="PROSITE" id="PS50240"/>
    </source>
</evidence>
<dbReference type="PRINTS" id="PR00722">
    <property type="entry name" value="CHYMOTRYPSIN"/>
</dbReference>
<dbReference type="EMBL" id="KE162470">
    <property type="protein sequence ID" value="EPQ08389.1"/>
    <property type="molecule type" value="Genomic_DNA"/>
</dbReference>
<evidence type="ECO:0000256" key="1">
    <source>
        <dbReference type="ARBA" id="ARBA00011881"/>
    </source>
</evidence>
<dbReference type="Pfam" id="PF00089">
    <property type="entry name" value="Trypsin"/>
    <property type="match status" value="2"/>
</dbReference>
<evidence type="ECO:0000313" key="11">
    <source>
        <dbReference type="EMBL" id="EPQ08389.1"/>
    </source>
</evidence>
<evidence type="ECO:0000313" key="12">
    <source>
        <dbReference type="Proteomes" id="UP000052978"/>
    </source>
</evidence>
<keyword evidence="12" id="KW-1185">Reference proteome</keyword>
<dbReference type="CDD" id="cd00190">
    <property type="entry name" value="Tryp_SPc"/>
    <property type="match status" value="2"/>
</dbReference>
<keyword evidence="8" id="KW-0472">Membrane</keyword>
<evidence type="ECO:0000256" key="9">
    <source>
        <dbReference type="SAM" id="SignalP"/>
    </source>
</evidence>
<dbReference type="FunFam" id="2.40.10.10:FF:000004">
    <property type="entry name" value="Tryptase gamma 1"/>
    <property type="match status" value="1"/>
</dbReference>
<keyword evidence="3" id="KW-0325">Glycoprotein</keyword>
<dbReference type="SUPFAM" id="SSF50494">
    <property type="entry name" value="Trypsin-like serine proteases"/>
    <property type="match status" value="2"/>
</dbReference>
<keyword evidence="11" id="KW-0378">Hydrolase</keyword>
<dbReference type="InterPro" id="IPR043504">
    <property type="entry name" value="Peptidase_S1_PA_chymotrypsin"/>
</dbReference>
<dbReference type="PROSITE" id="PS50240">
    <property type="entry name" value="TRYPSIN_DOM"/>
    <property type="match status" value="2"/>
</dbReference>
<evidence type="ECO:0000256" key="3">
    <source>
        <dbReference type="ARBA" id="ARBA00023180"/>
    </source>
</evidence>
<evidence type="ECO:0000256" key="5">
    <source>
        <dbReference type="ARBA" id="ARBA00050838"/>
    </source>
</evidence>
<dbReference type="PANTHER" id="PTHR24256">
    <property type="entry name" value="TRYPTASE-RELATED"/>
    <property type="match status" value="1"/>
</dbReference>
<evidence type="ECO:0000256" key="7">
    <source>
        <dbReference type="ARBA" id="ARBA00066748"/>
    </source>
</evidence>
<dbReference type="InterPro" id="IPR051487">
    <property type="entry name" value="Ser/Thr_Proteases_Immune/Dev"/>
</dbReference>
<keyword evidence="9" id="KW-0732">Signal</keyword>
<comment type="catalytic activity">
    <reaction evidence="5">
        <text>Preferential cleavage: Arg-|-Xaa, Lys-|-Xaa, but with more restricted specificity than trypsin.</text>
        <dbReference type="EC" id="3.4.21.59"/>
    </reaction>
</comment>
<feature type="transmembrane region" description="Helical" evidence="8">
    <location>
        <begin position="520"/>
        <end position="540"/>
    </location>
</feature>
<dbReference type="EC" id="3.4.21.59" evidence="7"/>
<dbReference type="eggNOG" id="KOG3627">
    <property type="taxonomic scope" value="Eukaryota"/>
</dbReference>